<dbReference type="InterPro" id="IPR013783">
    <property type="entry name" value="Ig-like_fold"/>
</dbReference>
<sequence>MESYKFSLALLALLLLLPLSAAEVEITANEESNILFVDSGEKVTFRAFGTENSSSVLWDFGRNISGPDTRYSNLTEIAHTVHASGRYNVTLTAIYEGEEEFIVKEIILIVSFEETFKEEIVHSEALFFAIAGTEIIMSLGLGYWTSLIRKEKVYL</sequence>
<keyword evidence="1" id="KW-0472">Membrane</keyword>
<dbReference type="AlphaFoldDB" id="A0A1J5T2Q4"/>
<keyword evidence="1" id="KW-0812">Transmembrane</keyword>
<dbReference type="CDD" id="cd00146">
    <property type="entry name" value="PKD"/>
    <property type="match status" value="1"/>
</dbReference>
<keyword evidence="1" id="KW-1133">Transmembrane helix</keyword>
<evidence type="ECO:0000256" key="1">
    <source>
        <dbReference type="SAM" id="Phobius"/>
    </source>
</evidence>
<dbReference type="Gene3D" id="2.60.40.10">
    <property type="entry name" value="Immunoglobulins"/>
    <property type="match status" value="1"/>
</dbReference>
<feature type="transmembrane region" description="Helical" evidence="1">
    <location>
        <begin position="125"/>
        <end position="144"/>
    </location>
</feature>
<organism evidence="3 4">
    <name type="scientific">Marine Group III euryarchaeote CG-Epi6</name>
    <dbReference type="NCBI Taxonomy" id="1889000"/>
    <lineage>
        <taxon>Archaea</taxon>
        <taxon>Methanobacteriati</taxon>
        <taxon>Thermoplasmatota</taxon>
        <taxon>Thermoplasmata</taxon>
        <taxon>Candidatus Thermoprofundales</taxon>
    </lineage>
</organism>
<evidence type="ECO:0000313" key="3">
    <source>
        <dbReference type="EMBL" id="OIR10541.1"/>
    </source>
</evidence>
<dbReference type="InterPro" id="IPR000601">
    <property type="entry name" value="PKD_dom"/>
</dbReference>
<name>A0A1J5T2Q4_9ARCH</name>
<dbReference type="Pfam" id="PF00801">
    <property type="entry name" value="PKD"/>
    <property type="match status" value="1"/>
</dbReference>
<feature type="domain" description="PKD" evidence="2">
    <location>
        <begin position="40"/>
        <end position="93"/>
    </location>
</feature>
<protein>
    <recommendedName>
        <fullName evidence="2">PKD domain-containing protein</fullName>
    </recommendedName>
</protein>
<evidence type="ECO:0000313" key="4">
    <source>
        <dbReference type="Proteomes" id="UP000183403"/>
    </source>
</evidence>
<gene>
    <name evidence="3" type="ORF">BEU03_00985</name>
</gene>
<dbReference type="SUPFAM" id="SSF49299">
    <property type="entry name" value="PKD domain"/>
    <property type="match status" value="1"/>
</dbReference>
<proteinExistence type="predicted"/>
<comment type="caution">
    <text evidence="3">The sequence shown here is derived from an EMBL/GenBank/DDBJ whole genome shotgun (WGS) entry which is preliminary data.</text>
</comment>
<dbReference type="Proteomes" id="UP000183403">
    <property type="component" value="Unassembled WGS sequence"/>
</dbReference>
<dbReference type="InterPro" id="IPR035986">
    <property type="entry name" value="PKD_dom_sf"/>
</dbReference>
<accession>A0A1J5T2Q4</accession>
<evidence type="ECO:0000259" key="2">
    <source>
        <dbReference type="PROSITE" id="PS50093"/>
    </source>
</evidence>
<reference evidence="3 4" key="1">
    <citation type="submission" date="2016-08" db="EMBL/GenBank/DDBJ databases">
        <title>New Insights into Marine Group III Euryarchaeota, from dark to light.</title>
        <authorList>
            <person name="Haro-Moreno J.M."/>
            <person name="Rodriguez-Valera F."/>
            <person name="Lopez-Garcia P."/>
            <person name="Moreira D."/>
            <person name="Martin-Cuadrado A.B."/>
        </authorList>
    </citation>
    <scope>NUCLEOTIDE SEQUENCE [LARGE SCALE GENOMIC DNA]</scope>
    <source>
        <strain evidence="3">CG-Epi6</strain>
    </source>
</reference>
<dbReference type="EMBL" id="MIYV01000022">
    <property type="protein sequence ID" value="OIR10541.1"/>
    <property type="molecule type" value="Genomic_DNA"/>
</dbReference>
<dbReference type="PROSITE" id="PS50093">
    <property type="entry name" value="PKD"/>
    <property type="match status" value="1"/>
</dbReference>